<dbReference type="EMBL" id="KV407454">
    <property type="protein sequence ID" value="KZF26032.1"/>
    <property type="molecule type" value="Genomic_DNA"/>
</dbReference>
<dbReference type="Pfam" id="PF09994">
    <property type="entry name" value="T6SS_Tle1-like_cat"/>
    <property type="match status" value="1"/>
</dbReference>
<organism evidence="3 4">
    <name type="scientific">Xylona heveae (strain CBS 132557 / TC161)</name>
    <dbReference type="NCBI Taxonomy" id="1328760"/>
    <lineage>
        <taxon>Eukaryota</taxon>
        <taxon>Fungi</taxon>
        <taxon>Dikarya</taxon>
        <taxon>Ascomycota</taxon>
        <taxon>Pezizomycotina</taxon>
        <taxon>Xylonomycetes</taxon>
        <taxon>Xylonales</taxon>
        <taxon>Xylonaceae</taxon>
        <taxon>Xylona</taxon>
    </lineage>
</organism>
<evidence type="ECO:0000259" key="1">
    <source>
        <dbReference type="Pfam" id="PF01926"/>
    </source>
</evidence>
<dbReference type="STRING" id="1328760.A0A165JC05"/>
<dbReference type="InterPro" id="IPR018712">
    <property type="entry name" value="Tle1-like_cat"/>
</dbReference>
<evidence type="ECO:0000259" key="2">
    <source>
        <dbReference type="Pfam" id="PF09994"/>
    </source>
</evidence>
<sequence length="912" mass="101585">MSVVQNPPKRLIYCVDGTWCGPDGASHAGSTLTNVYQIYVSIHDSSKSGTCSQDGFFQQPMYEPGIGSADDTHSMERIMSGVFGEGYLQQIKKIYETCCRLSSEDEVWLFGFSRGAFVVRAVAGLLHYLRAISSAGTPQFAEDYKTALKVYATFQKQSKLGPGQIHSYFSATTRKPPKIKFIGAFDTVKAVNDRFLFDISFNDSILHLRHALALHEDRKAMTPEYIYPDLRNRLGERSIVQAWFAGAHIDMGGSAAKAGLSLYPLQWMLLESQSLGLALSFHGTFGGRASIDNPLRLVFPVTEEQGKGADMWTCRMENGLEIKMQDIRRVHGLERYEGRYSIKLNRHHATLWPKERRKVVNSEGSLNGWSFFPQGTVIHPSVFLLMDESINISLDTKDLKLHNSIEHCRKQVMGTKSNILNTGFWNDQPTPEFDHLGAIRVLVCGNTGVGKSTLINKVFGVPLTGESSRERGIHDIRKEIRYDDRPDLIVHDSGGFEAGATGEISVVQNFLKEKSTTAEIDDRLHVIWFCIDMPSPRTKQNATLELFKAVSEYAQEVPIIVVVTKMDEFFGAKFYERRTLLTRNRQPVVMEDCDRYAEDQVRERVTLIRAEMLAVHNGRLDACVPISRDDEDSIKNLTDTTSRCFSSEKVRILYIRAQVSRIELKMDLAIGEVMRTYKRSLRGATAVAGIPILPTTTRASSAVDVCRTIIACFGLPFLSGETALQIVKINVWDDLTNNMIVVLSEGIALVGVGASVLLGGMPVFLASSALNIPLVVPATARLLLMLAADLILILAKSFRDASAKNIGQPLASDLRVAARAYRPVVGEVHRKIKKLVPRRNLVACYRTDKVREGFENIIEEYKNKVVDDIPVPSAERFDESDNASESDLASTDTLIDDAKDILVEVKKDQLGA</sequence>
<evidence type="ECO:0008006" key="5">
    <source>
        <dbReference type="Google" id="ProtNLM"/>
    </source>
</evidence>
<dbReference type="RefSeq" id="XP_018191587.1">
    <property type="nucleotide sequence ID" value="XM_018336503.1"/>
</dbReference>
<proteinExistence type="predicted"/>
<feature type="domain" description="G" evidence="1">
    <location>
        <begin position="440"/>
        <end position="565"/>
    </location>
</feature>
<dbReference type="PANTHER" id="PTHR33840">
    <property type="match status" value="1"/>
</dbReference>
<keyword evidence="4" id="KW-1185">Reference proteome</keyword>
<dbReference type="GeneID" id="28901640"/>
<dbReference type="PANTHER" id="PTHR33840:SF1">
    <property type="entry name" value="TLE1 PHOSPHOLIPASE DOMAIN-CONTAINING PROTEIN"/>
    <property type="match status" value="1"/>
</dbReference>
<feature type="domain" description="T6SS Phospholipase effector Tle1-like catalytic" evidence="2">
    <location>
        <begin position="9"/>
        <end position="269"/>
    </location>
</feature>
<dbReference type="Gene3D" id="3.40.50.300">
    <property type="entry name" value="P-loop containing nucleotide triphosphate hydrolases"/>
    <property type="match status" value="1"/>
</dbReference>
<accession>A0A165JC05</accession>
<dbReference type="AlphaFoldDB" id="A0A165JC05"/>
<dbReference type="SUPFAM" id="SSF53474">
    <property type="entry name" value="alpha/beta-Hydrolases"/>
    <property type="match status" value="1"/>
</dbReference>
<dbReference type="InterPro" id="IPR027417">
    <property type="entry name" value="P-loop_NTPase"/>
</dbReference>
<dbReference type="CDD" id="cd00882">
    <property type="entry name" value="Ras_like_GTPase"/>
    <property type="match status" value="1"/>
</dbReference>
<name>A0A165JC05_XYLHT</name>
<reference evidence="3 4" key="1">
    <citation type="journal article" date="2016" name="Fungal Biol.">
        <title>The genome of Xylona heveae provides a window into fungal endophytism.</title>
        <authorList>
            <person name="Gazis R."/>
            <person name="Kuo A."/>
            <person name="Riley R."/>
            <person name="LaButti K."/>
            <person name="Lipzen A."/>
            <person name="Lin J."/>
            <person name="Amirebrahimi M."/>
            <person name="Hesse C.N."/>
            <person name="Spatafora J.W."/>
            <person name="Henrissat B."/>
            <person name="Hainaut M."/>
            <person name="Grigoriev I.V."/>
            <person name="Hibbett D.S."/>
        </authorList>
    </citation>
    <scope>NUCLEOTIDE SEQUENCE [LARGE SCALE GENOMIC DNA]</scope>
    <source>
        <strain evidence="3 4">TC161</strain>
    </source>
</reference>
<dbReference type="GO" id="GO:0005525">
    <property type="term" value="F:GTP binding"/>
    <property type="evidence" value="ECO:0007669"/>
    <property type="project" value="InterPro"/>
</dbReference>
<dbReference type="SUPFAM" id="SSF52540">
    <property type="entry name" value="P-loop containing nucleoside triphosphate hydrolases"/>
    <property type="match status" value="1"/>
</dbReference>
<gene>
    <name evidence="3" type="ORF">L228DRAFT_3439</name>
</gene>
<dbReference type="Proteomes" id="UP000076632">
    <property type="component" value="Unassembled WGS sequence"/>
</dbReference>
<dbReference type="Pfam" id="PF01926">
    <property type="entry name" value="MMR_HSR1"/>
    <property type="match status" value="1"/>
</dbReference>
<evidence type="ECO:0000313" key="4">
    <source>
        <dbReference type="Proteomes" id="UP000076632"/>
    </source>
</evidence>
<evidence type="ECO:0000313" key="3">
    <source>
        <dbReference type="EMBL" id="KZF26032.1"/>
    </source>
</evidence>
<dbReference type="InterPro" id="IPR006073">
    <property type="entry name" value="GTP-bd"/>
</dbReference>
<protein>
    <recommendedName>
        <fullName evidence="5">DUF2235 domain-containing protein</fullName>
    </recommendedName>
</protein>
<dbReference type="OMA" id="FCILDRY"/>
<dbReference type="OrthoDB" id="59699at2759"/>
<dbReference type="InParanoid" id="A0A165JC05"/>
<dbReference type="InterPro" id="IPR029058">
    <property type="entry name" value="AB_hydrolase_fold"/>
</dbReference>